<gene>
    <name evidence="8" type="ORF">H8S54_14175</name>
</gene>
<dbReference type="CDD" id="cd03811">
    <property type="entry name" value="GT4_GT28_WabH-like"/>
    <property type="match status" value="1"/>
</dbReference>
<evidence type="ECO:0000256" key="1">
    <source>
        <dbReference type="ARBA" id="ARBA00004202"/>
    </source>
</evidence>
<comment type="similarity">
    <text evidence="2">Belongs to the CDP-glycerol glycerophosphotransferase family.</text>
</comment>
<dbReference type="InterPro" id="IPR043148">
    <property type="entry name" value="TagF_C"/>
</dbReference>
<evidence type="ECO:0000313" key="8">
    <source>
        <dbReference type="EMBL" id="MBC5652218.1"/>
    </source>
</evidence>
<keyword evidence="6" id="KW-0472">Membrane</keyword>
<dbReference type="InterPro" id="IPR001296">
    <property type="entry name" value="Glyco_trans_1"/>
</dbReference>
<feature type="domain" description="Glycosyl transferase family 1" evidence="7">
    <location>
        <begin position="622"/>
        <end position="753"/>
    </location>
</feature>
<keyword evidence="9" id="KW-1185">Reference proteome</keyword>
<evidence type="ECO:0000259" key="7">
    <source>
        <dbReference type="Pfam" id="PF00534"/>
    </source>
</evidence>
<dbReference type="Gene3D" id="3.40.50.12580">
    <property type="match status" value="1"/>
</dbReference>
<sequence>MSAWTKIKKKLKSGTWYPFYNTFYEKTRIDPHLILLESRSGRGMESNIFAILRELNREEYKNYTIALACRSDYRDSVEKKLQHYGLRVDHLVKFGSIFYYRMLSKARFLINDSTFPGRFIKKDGQIYLNVWHGTPLKCMGRDNLEERYSMGNVMRNLLMSDYLLFSNVFMEEKMRGAYMLDNLYQGQFIHECYPRNEIFFHPDKGEALKKKFGFGNLQVSVYMPTFRGKADAVDSKDSVKEMQGYLDVLDRCLDEDQLLLVKLHPFVGNGLNLSGYQHIQKFPEGYDTYEVLNMCDVLITDYSSVMYDFANSGKKIILFAYDIEDYAGSRGMYEDIRTYPFPLVRTPKEVADLLKTPVKELDEAFRKKYGTYEQGSGIRNLCHHVILGENLCHTASASGNQKKNVLIYAGDFQQNGITTSFLNLMKELDQEKYNYFVSYRMNSLKEAPWRLDCLPHQANVYPLGSEMNMDVITAICQGLYMKLGIRTKRLTHAYAREWKKHFGNSRFQAVLHFNGYENYIISMFEQAPFSRTIWVHNDMEKEIERKKNPNKYVLHDAYASYDHVAAVSRDLTKAVEAIGGRRDNITVIPNCQDYEGIKRRSGEAICFDQETKCTVSLKKLQEVLNGSDQKFINIGRFSQEKQHSRLIQAFELFWKKNKNTWLIIIGGAGNLYEQTCQLAKNSAAGSHIILIRSIRNPMPILKASDLLVLSSDYEGLPVVLFEAAVLGVPFVATNVPGARCFCEDYGGMLTEPSVLGVLKGMEAFERGECKAPKIDCRENNRKSLELFETLLQNDFQTLL</sequence>
<dbReference type="GO" id="GO:0016757">
    <property type="term" value="F:glycosyltransferase activity"/>
    <property type="evidence" value="ECO:0007669"/>
    <property type="project" value="InterPro"/>
</dbReference>
<dbReference type="Proteomes" id="UP000652847">
    <property type="component" value="Unassembled WGS sequence"/>
</dbReference>
<evidence type="ECO:0000256" key="6">
    <source>
        <dbReference type="ARBA" id="ARBA00023136"/>
    </source>
</evidence>
<evidence type="ECO:0000256" key="3">
    <source>
        <dbReference type="ARBA" id="ARBA00022475"/>
    </source>
</evidence>
<name>A0A8I0AKT6_9FIRM</name>
<keyword evidence="3" id="KW-1003">Cell membrane</keyword>
<evidence type="ECO:0000313" key="9">
    <source>
        <dbReference type="Proteomes" id="UP000652847"/>
    </source>
</evidence>
<dbReference type="PANTHER" id="PTHR37316:SF3">
    <property type="entry name" value="TEICHOIC ACID GLYCEROL-PHOSPHATE TRANSFERASE"/>
    <property type="match status" value="1"/>
</dbReference>
<keyword evidence="4 8" id="KW-0808">Transferase</keyword>
<dbReference type="PANTHER" id="PTHR37316">
    <property type="entry name" value="TEICHOIC ACID GLYCEROL-PHOSPHATE PRIMASE"/>
    <property type="match status" value="1"/>
</dbReference>
<keyword evidence="5" id="KW-0777">Teichoic acid biosynthesis</keyword>
<comment type="subcellular location">
    <subcellularLocation>
        <location evidence="1">Cell membrane</location>
        <topology evidence="1">Peripheral membrane protein</topology>
    </subcellularLocation>
</comment>
<comment type="caution">
    <text evidence="8">The sequence shown here is derived from an EMBL/GenBank/DDBJ whole genome shotgun (WGS) entry which is preliminary data.</text>
</comment>
<reference evidence="8 9" key="1">
    <citation type="submission" date="2020-08" db="EMBL/GenBank/DDBJ databases">
        <title>Genome public.</title>
        <authorList>
            <person name="Liu C."/>
            <person name="Sun Q."/>
        </authorList>
    </citation>
    <scope>NUCLEOTIDE SEQUENCE [LARGE SCALE GENOMIC DNA]</scope>
    <source>
        <strain evidence="8 9">BX17</strain>
    </source>
</reference>
<dbReference type="GO" id="GO:0019350">
    <property type="term" value="P:teichoic acid biosynthetic process"/>
    <property type="evidence" value="ECO:0007669"/>
    <property type="project" value="UniProtKB-KW"/>
</dbReference>
<evidence type="ECO:0000256" key="2">
    <source>
        <dbReference type="ARBA" id="ARBA00010488"/>
    </source>
</evidence>
<organism evidence="8 9">
    <name type="scientific">Blautia segnis</name>
    <dbReference type="NCBI Taxonomy" id="2763030"/>
    <lineage>
        <taxon>Bacteria</taxon>
        <taxon>Bacillati</taxon>
        <taxon>Bacillota</taxon>
        <taxon>Clostridia</taxon>
        <taxon>Lachnospirales</taxon>
        <taxon>Lachnospiraceae</taxon>
        <taxon>Blautia</taxon>
    </lineage>
</organism>
<dbReference type="InterPro" id="IPR051612">
    <property type="entry name" value="Teichoic_Acid_Biosynth"/>
</dbReference>
<dbReference type="GO" id="GO:0047355">
    <property type="term" value="F:CDP-glycerol glycerophosphotransferase activity"/>
    <property type="evidence" value="ECO:0007669"/>
    <property type="project" value="InterPro"/>
</dbReference>
<dbReference type="InterPro" id="IPR007554">
    <property type="entry name" value="Glycerophosphate_synth"/>
</dbReference>
<accession>A0A8I0AKT6</accession>
<dbReference type="GO" id="GO:0005886">
    <property type="term" value="C:plasma membrane"/>
    <property type="evidence" value="ECO:0007669"/>
    <property type="project" value="UniProtKB-SubCell"/>
</dbReference>
<evidence type="ECO:0000256" key="5">
    <source>
        <dbReference type="ARBA" id="ARBA00022944"/>
    </source>
</evidence>
<dbReference type="RefSeq" id="WP_186901690.1">
    <property type="nucleotide sequence ID" value="NZ_JACOOT010000033.1"/>
</dbReference>
<protein>
    <submittedName>
        <fullName evidence="8">CDP-glycerol glycerophosphotransferase family protein</fullName>
    </submittedName>
</protein>
<dbReference type="EMBL" id="JACOOT010000033">
    <property type="protein sequence ID" value="MBC5652218.1"/>
    <property type="molecule type" value="Genomic_DNA"/>
</dbReference>
<evidence type="ECO:0000256" key="4">
    <source>
        <dbReference type="ARBA" id="ARBA00022679"/>
    </source>
</evidence>
<dbReference type="Pfam" id="PF04464">
    <property type="entry name" value="Glyphos_transf"/>
    <property type="match status" value="1"/>
</dbReference>
<dbReference type="Gene3D" id="3.40.50.11820">
    <property type="match status" value="1"/>
</dbReference>
<dbReference type="Pfam" id="PF00534">
    <property type="entry name" value="Glycos_transf_1"/>
    <property type="match status" value="1"/>
</dbReference>
<dbReference type="AlphaFoldDB" id="A0A8I0AKT6"/>
<dbReference type="SUPFAM" id="SSF53756">
    <property type="entry name" value="UDP-Glycosyltransferase/glycogen phosphorylase"/>
    <property type="match status" value="1"/>
</dbReference>
<dbReference type="Gene3D" id="3.40.50.2000">
    <property type="entry name" value="Glycogen Phosphorylase B"/>
    <property type="match status" value="2"/>
</dbReference>
<dbReference type="InterPro" id="IPR043149">
    <property type="entry name" value="TagF_N"/>
</dbReference>
<proteinExistence type="inferred from homology"/>